<feature type="signal peptide" evidence="1">
    <location>
        <begin position="1"/>
        <end position="19"/>
    </location>
</feature>
<proteinExistence type="predicted"/>
<dbReference type="EMBL" id="CP045835">
    <property type="protein sequence ID" value="QGG51859.1"/>
    <property type="molecule type" value="Genomic_DNA"/>
</dbReference>
<dbReference type="RefSeq" id="WP_369592912.1">
    <property type="nucleotide sequence ID" value="NZ_CP045835.1"/>
</dbReference>
<gene>
    <name evidence="2" type="ORF">GDS87_13325</name>
</gene>
<sequence>MKKILILPLTLLFSILLVACGQDKESESGKKSNNADRAAEETKDESFKVDKGLLNVEVTIPASLFEDQEIDSVITEVKKERIKEVIKNDDGSVTYKMSKSVHKEMMKEMEKDILETIEEIKTSKDFASIKDVSYNKSFTEFTLTVNKEQFENSFDAMASMGLALTGMYYQLFSGVDSEKFKVTVIFKDESNGEVINTIVYPDDLNKGN</sequence>
<feature type="chain" id="PRO_5046601567" description="Antigen I/II N-terminal domain-containing protein" evidence="1">
    <location>
        <begin position="20"/>
        <end position="208"/>
    </location>
</feature>
<keyword evidence="1" id="KW-0732">Signal</keyword>
<evidence type="ECO:0008006" key="4">
    <source>
        <dbReference type="Google" id="ProtNLM"/>
    </source>
</evidence>
<dbReference type="Proteomes" id="UP000373269">
    <property type="component" value="Chromosome"/>
</dbReference>
<name>A0ABX6DBA3_9BACI</name>
<organism evidence="2 3">
    <name type="scientific">Lysinibacillus pakistanensis</name>
    <dbReference type="NCBI Taxonomy" id="759811"/>
    <lineage>
        <taxon>Bacteria</taxon>
        <taxon>Bacillati</taxon>
        <taxon>Bacillota</taxon>
        <taxon>Bacilli</taxon>
        <taxon>Bacillales</taxon>
        <taxon>Bacillaceae</taxon>
        <taxon>Lysinibacillus</taxon>
    </lineage>
</organism>
<evidence type="ECO:0000256" key="1">
    <source>
        <dbReference type="SAM" id="SignalP"/>
    </source>
</evidence>
<protein>
    <recommendedName>
        <fullName evidence="4">Antigen I/II N-terminal domain-containing protein</fullName>
    </recommendedName>
</protein>
<dbReference type="PROSITE" id="PS51257">
    <property type="entry name" value="PROKAR_LIPOPROTEIN"/>
    <property type="match status" value="1"/>
</dbReference>
<reference evidence="2 3" key="1">
    <citation type="submission" date="2019-11" db="EMBL/GenBank/DDBJ databases">
        <title>Whole Genome Sequencing and Comparative Genomic Analyses of Lysinibacillus pakistanensis LZH-9, a Halotolerant Strain with Excellent COD Removal Capability.</title>
        <authorList>
            <person name="Zhou H."/>
        </authorList>
    </citation>
    <scope>NUCLEOTIDE SEQUENCE [LARGE SCALE GENOMIC DNA]</scope>
    <source>
        <strain evidence="2 3">LZH-9</strain>
    </source>
</reference>
<evidence type="ECO:0000313" key="2">
    <source>
        <dbReference type="EMBL" id="QGG51859.1"/>
    </source>
</evidence>
<keyword evidence="3" id="KW-1185">Reference proteome</keyword>
<evidence type="ECO:0000313" key="3">
    <source>
        <dbReference type="Proteomes" id="UP000373269"/>
    </source>
</evidence>
<accession>A0ABX6DBA3</accession>